<dbReference type="AlphaFoldDB" id="A0A1X9NC47"/>
<dbReference type="RefSeq" id="WP_085758763.1">
    <property type="nucleotide sequence ID" value="NZ_CP019343.1"/>
</dbReference>
<dbReference type="EMBL" id="CP019343">
    <property type="protein sequence ID" value="ARN74614.1"/>
    <property type="molecule type" value="Genomic_DNA"/>
</dbReference>
<protein>
    <recommendedName>
        <fullName evidence="2">VOC domain-containing protein</fullName>
    </recommendedName>
</protein>
<evidence type="ECO:0000313" key="4">
    <source>
        <dbReference type="Proteomes" id="UP000193450"/>
    </source>
</evidence>
<dbReference type="STRING" id="716816.BST96_11065"/>
<dbReference type="SUPFAM" id="SSF54593">
    <property type="entry name" value="Glyoxalase/Bleomycin resistance protein/Dihydroxybiphenyl dioxygenase"/>
    <property type="match status" value="1"/>
</dbReference>
<dbReference type="GO" id="GO:0046491">
    <property type="term" value="P:L-methylmalonyl-CoA metabolic process"/>
    <property type="evidence" value="ECO:0007669"/>
    <property type="project" value="TreeGrafter"/>
</dbReference>
<dbReference type="InterPro" id="IPR029068">
    <property type="entry name" value="Glyas_Bleomycin-R_OHBP_Dase"/>
</dbReference>
<evidence type="ECO:0000313" key="3">
    <source>
        <dbReference type="EMBL" id="ARN74614.1"/>
    </source>
</evidence>
<dbReference type="Pfam" id="PF13669">
    <property type="entry name" value="Glyoxalase_4"/>
    <property type="match status" value="1"/>
</dbReference>
<dbReference type="GO" id="GO:0046872">
    <property type="term" value="F:metal ion binding"/>
    <property type="evidence" value="ECO:0007669"/>
    <property type="project" value="UniProtKB-KW"/>
</dbReference>
<organism evidence="3 4">
    <name type="scientific">Oceanicoccus sagamiensis</name>
    <dbReference type="NCBI Taxonomy" id="716816"/>
    <lineage>
        <taxon>Bacteria</taxon>
        <taxon>Pseudomonadati</taxon>
        <taxon>Pseudomonadota</taxon>
        <taxon>Gammaproteobacteria</taxon>
        <taxon>Cellvibrionales</taxon>
        <taxon>Spongiibacteraceae</taxon>
        <taxon>Oceanicoccus</taxon>
    </lineage>
</organism>
<keyword evidence="4" id="KW-1185">Reference proteome</keyword>
<evidence type="ECO:0000256" key="1">
    <source>
        <dbReference type="ARBA" id="ARBA00022723"/>
    </source>
</evidence>
<dbReference type="InterPro" id="IPR051785">
    <property type="entry name" value="MMCE/EMCE_epimerase"/>
</dbReference>
<dbReference type="KEGG" id="osg:BST96_11065"/>
<dbReference type="PANTHER" id="PTHR43048">
    <property type="entry name" value="METHYLMALONYL-COA EPIMERASE"/>
    <property type="match status" value="1"/>
</dbReference>
<feature type="domain" description="VOC" evidence="2">
    <location>
        <begin position="14"/>
        <end position="150"/>
    </location>
</feature>
<dbReference type="Gene3D" id="3.10.180.10">
    <property type="entry name" value="2,3-Dihydroxybiphenyl 1,2-Dioxygenase, domain 1"/>
    <property type="match status" value="1"/>
</dbReference>
<name>A0A1X9NC47_9GAMM</name>
<accession>A0A1X9NC47</accession>
<dbReference type="Proteomes" id="UP000193450">
    <property type="component" value="Chromosome"/>
</dbReference>
<dbReference type="PROSITE" id="PS51819">
    <property type="entry name" value="VOC"/>
    <property type="match status" value="1"/>
</dbReference>
<dbReference type="OrthoDB" id="9792173at2"/>
<reference evidence="3 4" key="1">
    <citation type="submission" date="2016-11" db="EMBL/GenBank/DDBJ databases">
        <title>Trade-off between light-utilization and light-protection in marine flavobacteria.</title>
        <authorList>
            <person name="Kumagai Y."/>
        </authorList>
    </citation>
    <scope>NUCLEOTIDE SEQUENCE [LARGE SCALE GENOMIC DNA]</scope>
    <source>
        <strain evidence="3 4">NBRC 107125</strain>
    </source>
</reference>
<dbReference type="GO" id="GO:0004493">
    <property type="term" value="F:methylmalonyl-CoA epimerase activity"/>
    <property type="evidence" value="ECO:0007669"/>
    <property type="project" value="TreeGrafter"/>
</dbReference>
<proteinExistence type="predicted"/>
<dbReference type="PANTHER" id="PTHR43048:SF3">
    <property type="entry name" value="METHYLMALONYL-COA EPIMERASE, MITOCHONDRIAL"/>
    <property type="match status" value="1"/>
</dbReference>
<dbReference type="InterPro" id="IPR037523">
    <property type="entry name" value="VOC_core"/>
</dbReference>
<gene>
    <name evidence="3" type="ORF">BST96_11065</name>
</gene>
<keyword evidence="1" id="KW-0479">Metal-binding</keyword>
<evidence type="ECO:0000259" key="2">
    <source>
        <dbReference type="PROSITE" id="PS51819"/>
    </source>
</evidence>
<sequence length="153" mass="16564">MTTIKTTLKEYITGLAHVGHIVSDMDAAINNFKRVYGVDDDDIRIPPNPEGMEVMTNFAFITVGSTEFELVEPVSAYFKDILLPMPSGMAGINHVAYLVDDIDGAVAVLEKNGIQPGHVTPGGVVDFGEKKLCYLDPETTGGLVIELIEINQP</sequence>